<dbReference type="SUPFAM" id="SSF53098">
    <property type="entry name" value="Ribonuclease H-like"/>
    <property type="match status" value="1"/>
</dbReference>
<dbReference type="InterPro" id="IPR012337">
    <property type="entry name" value="RNaseH-like_sf"/>
</dbReference>
<evidence type="ECO:0000313" key="3">
    <source>
        <dbReference type="Proteomes" id="UP000767238"/>
    </source>
</evidence>
<sequence>MDQELRYKEHIAGKADKAFKAALALKRLQGLRPSSMRQLFSATVAPVMDYASPIWYLAISDETLAKLERAQRIAAQAIIGGFKTMGRNAAVMEAGIPTLRQRLHQQTLRFWMGIHKLDDSHIHYKLAKYKGKKRFSSPLRKAAVLFRNLKACQADKIPAVGYEPWAPKAHVHILDREGAKQATATEYATVDFYTDGSVRNGRAGIGIWTSTWKMSKLIGREEDTNVHHTELLAIWMVIKGNPNGRSSQIRIRVFSDSQSALQSIQNSKVNDSIDLVLKIREKIRNATISLHWVPGHEGIMGNERANELAQMATADTQPMPPPSETVPISVIYARGNAANYTPKQEEFYGAKTGKFLQKIDKALPGKHTKKLYNSLNRVDAAILAQLRTNISRLNTYLYKIKIAETDKCECGALDTIQHFLFLCPRWRQKRQGMRAAHGNRYCNISYALGGYSDHRENGKIVDGEKDKWKPDWTAVKATIEFAKATGRLQT</sequence>
<dbReference type="Proteomes" id="UP000767238">
    <property type="component" value="Unassembled WGS sequence"/>
</dbReference>
<name>A0A9P8G6A8_AURME</name>
<dbReference type="AlphaFoldDB" id="A0A9P8G6A8"/>
<dbReference type="PROSITE" id="PS50879">
    <property type="entry name" value="RNASE_H_1"/>
    <property type="match status" value="1"/>
</dbReference>
<dbReference type="GO" id="GO:0004523">
    <property type="term" value="F:RNA-DNA hybrid ribonuclease activity"/>
    <property type="evidence" value="ECO:0007669"/>
    <property type="project" value="InterPro"/>
</dbReference>
<dbReference type="EMBL" id="JAHFYH010000139">
    <property type="protein sequence ID" value="KAH0211413.1"/>
    <property type="molecule type" value="Genomic_DNA"/>
</dbReference>
<gene>
    <name evidence="2" type="ORF">KCV03_g9731</name>
</gene>
<feature type="domain" description="RNase H type-1" evidence="1">
    <location>
        <begin position="186"/>
        <end position="314"/>
    </location>
</feature>
<evidence type="ECO:0000313" key="2">
    <source>
        <dbReference type="EMBL" id="KAH0211413.1"/>
    </source>
</evidence>
<dbReference type="InterPro" id="IPR002156">
    <property type="entry name" value="RNaseH_domain"/>
</dbReference>
<protein>
    <recommendedName>
        <fullName evidence="1">RNase H type-1 domain-containing protein</fullName>
    </recommendedName>
</protein>
<evidence type="ECO:0000259" key="1">
    <source>
        <dbReference type="PROSITE" id="PS50879"/>
    </source>
</evidence>
<comment type="caution">
    <text evidence="2">The sequence shown here is derived from an EMBL/GenBank/DDBJ whole genome shotgun (WGS) entry which is preliminary data.</text>
</comment>
<organism evidence="2 3">
    <name type="scientific">Aureobasidium melanogenum</name>
    <name type="common">Aureobasidium pullulans var. melanogenum</name>
    <dbReference type="NCBI Taxonomy" id="46634"/>
    <lineage>
        <taxon>Eukaryota</taxon>
        <taxon>Fungi</taxon>
        <taxon>Dikarya</taxon>
        <taxon>Ascomycota</taxon>
        <taxon>Pezizomycotina</taxon>
        <taxon>Dothideomycetes</taxon>
        <taxon>Dothideomycetidae</taxon>
        <taxon>Dothideales</taxon>
        <taxon>Saccotheciaceae</taxon>
        <taxon>Aureobasidium</taxon>
    </lineage>
</organism>
<dbReference type="GO" id="GO:0003676">
    <property type="term" value="F:nucleic acid binding"/>
    <property type="evidence" value="ECO:0007669"/>
    <property type="project" value="InterPro"/>
</dbReference>
<feature type="non-terminal residue" evidence="2">
    <location>
        <position position="490"/>
    </location>
</feature>
<reference evidence="2" key="2">
    <citation type="submission" date="2021-08" db="EMBL/GenBank/DDBJ databases">
        <authorList>
            <person name="Gostincar C."/>
            <person name="Sun X."/>
            <person name="Song Z."/>
            <person name="Gunde-Cimerman N."/>
        </authorList>
    </citation>
    <scope>NUCLEOTIDE SEQUENCE</scope>
    <source>
        <strain evidence="2">EXF-8016</strain>
    </source>
</reference>
<dbReference type="CDD" id="cd09276">
    <property type="entry name" value="Rnase_HI_RT_non_LTR"/>
    <property type="match status" value="1"/>
</dbReference>
<dbReference type="InterPro" id="IPR036397">
    <property type="entry name" value="RNaseH_sf"/>
</dbReference>
<dbReference type="Gene3D" id="3.30.420.10">
    <property type="entry name" value="Ribonuclease H-like superfamily/Ribonuclease H"/>
    <property type="match status" value="1"/>
</dbReference>
<reference evidence="2" key="1">
    <citation type="journal article" date="2021" name="J Fungi (Basel)">
        <title>Virulence traits and population genomics of the black yeast Aureobasidium melanogenum.</title>
        <authorList>
            <person name="Cernosa A."/>
            <person name="Sun X."/>
            <person name="Gostincar C."/>
            <person name="Fang C."/>
            <person name="Gunde-Cimerman N."/>
            <person name="Song Z."/>
        </authorList>
    </citation>
    <scope>NUCLEOTIDE SEQUENCE</scope>
    <source>
        <strain evidence="2">EXF-8016</strain>
    </source>
</reference>
<dbReference type="Pfam" id="PF00075">
    <property type="entry name" value="RNase_H"/>
    <property type="match status" value="1"/>
</dbReference>
<proteinExistence type="predicted"/>
<accession>A0A9P8G6A8</accession>